<evidence type="ECO:0000256" key="8">
    <source>
        <dbReference type="SAM" id="Phobius"/>
    </source>
</evidence>
<keyword evidence="4 8" id="KW-0812">Transmembrane</keyword>
<feature type="transmembrane region" description="Helical" evidence="8">
    <location>
        <begin position="29"/>
        <end position="51"/>
    </location>
</feature>
<dbReference type="PANTHER" id="PTHR23512:SF3">
    <property type="entry name" value="MAJOR FACILITATOR SUPERFAMILY DOMAIN-CONTAINING PROTEIN 1"/>
    <property type="match status" value="1"/>
</dbReference>
<dbReference type="PANTHER" id="PTHR23512">
    <property type="entry name" value="MAJOR FACILITATOR SUPERFAMILY DOMAIN-CONTAINING PROTEIN 1"/>
    <property type="match status" value="1"/>
</dbReference>
<dbReference type="InterPro" id="IPR052187">
    <property type="entry name" value="MFSD1"/>
</dbReference>
<evidence type="ECO:0000313" key="11">
    <source>
        <dbReference type="Proteomes" id="UP001479436"/>
    </source>
</evidence>
<keyword evidence="5 8" id="KW-1133">Transmembrane helix</keyword>
<feature type="transmembrane region" description="Helical" evidence="8">
    <location>
        <begin position="89"/>
        <end position="112"/>
    </location>
</feature>
<evidence type="ECO:0000256" key="2">
    <source>
        <dbReference type="ARBA" id="ARBA00008335"/>
    </source>
</evidence>
<dbReference type="EMBL" id="JASJQH010007581">
    <property type="protein sequence ID" value="KAK9704193.1"/>
    <property type="molecule type" value="Genomic_DNA"/>
</dbReference>
<keyword evidence="6 8" id="KW-0472">Membrane</keyword>
<sequence>MLIMILCAGTISFIHLSFALTSWSPLPGLISLGCMSALYASFFWPTITLFVEESYLATAYAVATAILNTFLSLAPLIVAPLVIQDSQYVWVETFLGSVVCSGLIGLLVLWLVDSWWGSCILSRTMCSRNPFQDDLDFSDTDDDYYEETEEVYGDPEAHAENSRHSCDENRITVGTWRREKAPLIRTADFPIFYGTAL</sequence>
<keyword evidence="3" id="KW-0813">Transport</keyword>
<gene>
    <name evidence="10" type="ORF">K7432_010343</name>
</gene>
<protein>
    <submittedName>
        <fullName evidence="10">Uncharacterized protein</fullName>
    </submittedName>
</protein>
<reference evidence="10 11" key="1">
    <citation type="submission" date="2023-04" db="EMBL/GenBank/DDBJ databases">
        <title>Genome of Basidiobolus ranarum AG-B5.</title>
        <authorList>
            <person name="Stajich J.E."/>
            <person name="Carter-House D."/>
            <person name="Gryganskyi A."/>
        </authorList>
    </citation>
    <scope>NUCLEOTIDE SEQUENCE [LARGE SCALE GENOMIC DNA]</scope>
    <source>
        <strain evidence="10 11">AG-B5</strain>
    </source>
</reference>
<comment type="subcellular location">
    <subcellularLocation>
        <location evidence="1">Lysosome membrane</location>
        <topology evidence="1">Multi-pass membrane protein</topology>
    </subcellularLocation>
</comment>
<evidence type="ECO:0000256" key="9">
    <source>
        <dbReference type="SAM" id="SignalP"/>
    </source>
</evidence>
<proteinExistence type="inferred from homology"/>
<name>A0ABR2VWF0_9FUNG</name>
<organism evidence="10 11">
    <name type="scientific">Basidiobolus ranarum</name>
    <dbReference type="NCBI Taxonomy" id="34480"/>
    <lineage>
        <taxon>Eukaryota</taxon>
        <taxon>Fungi</taxon>
        <taxon>Fungi incertae sedis</taxon>
        <taxon>Zoopagomycota</taxon>
        <taxon>Entomophthoromycotina</taxon>
        <taxon>Basidiobolomycetes</taxon>
        <taxon>Basidiobolales</taxon>
        <taxon>Basidiobolaceae</taxon>
        <taxon>Basidiobolus</taxon>
    </lineage>
</organism>
<keyword evidence="7" id="KW-0458">Lysosome</keyword>
<evidence type="ECO:0000313" key="10">
    <source>
        <dbReference type="EMBL" id="KAK9704193.1"/>
    </source>
</evidence>
<evidence type="ECO:0000256" key="5">
    <source>
        <dbReference type="ARBA" id="ARBA00022989"/>
    </source>
</evidence>
<evidence type="ECO:0000256" key="1">
    <source>
        <dbReference type="ARBA" id="ARBA00004155"/>
    </source>
</evidence>
<dbReference type="InterPro" id="IPR036259">
    <property type="entry name" value="MFS_trans_sf"/>
</dbReference>
<comment type="caution">
    <text evidence="10">The sequence shown here is derived from an EMBL/GenBank/DDBJ whole genome shotgun (WGS) entry which is preliminary data.</text>
</comment>
<dbReference type="Proteomes" id="UP001479436">
    <property type="component" value="Unassembled WGS sequence"/>
</dbReference>
<feature type="transmembrane region" description="Helical" evidence="8">
    <location>
        <begin position="58"/>
        <end position="83"/>
    </location>
</feature>
<evidence type="ECO:0000256" key="6">
    <source>
        <dbReference type="ARBA" id="ARBA00023136"/>
    </source>
</evidence>
<accession>A0ABR2VWF0</accession>
<evidence type="ECO:0000256" key="3">
    <source>
        <dbReference type="ARBA" id="ARBA00022448"/>
    </source>
</evidence>
<keyword evidence="9" id="KW-0732">Signal</keyword>
<feature type="chain" id="PRO_5045752141" evidence="9">
    <location>
        <begin position="20"/>
        <end position="197"/>
    </location>
</feature>
<dbReference type="SUPFAM" id="SSF103473">
    <property type="entry name" value="MFS general substrate transporter"/>
    <property type="match status" value="1"/>
</dbReference>
<evidence type="ECO:0000256" key="4">
    <source>
        <dbReference type="ARBA" id="ARBA00022692"/>
    </source>
</evidence>
<evidence type="ECO:0000256" key="7">
    <source>
        <dbReference type="ARBA" id="ARBA00023228"/>
    </source>
</evidence>
<comment type="similarity">
    <text evidence="2">Belongs to the major facilitator superfamily.</text>
</comment>
<keyword evidence="11" id="KW-1185">Reference proteome</keyword>
<feature type="signal peptide" evidence="9">
    <location>
        <begin position="1"/>
        <end position="19"/>
    </location>
</feature>